<evidence type="ECO:0000259" key="1">
    <source>
        <dbReference type="Pfam" id="PF24764"/>
    </source>
</evidence>
<dbReference type="Pfam" id="PF24764">
    <property type="entry name" value="rva_4"/>
    <property type="match status" value="1"/>
</dbReference>
<reference evidence="2" key="1">
    <citation type="submission" date="2023-06" db="EMBL/GenBank/DDBJ databases">
        <authorList>
            <consortium name="Lawrence Berkeley National Laboratory"/>
            <person name="Ahrendt S."/>
            <person name="Sahu N."/>
            <person name="Indic B."/>
            <person name="Wong-Bajracharya J."/>
            <person name="Merenyi Z."/>
            <person name="Ke H.-M."/>
            <person name="Monk M."/>
            <person name="Kocsube S."/>
            <person name="Drula E."/>
            <person name="Lipzen A."/>
            <person name="Balint B."/>
            <person name="Henrissat B."/>
            <person name="Andreopoulos B."/>
            <person name="Martin F.M."/>
            <person name="Harder C.B."/>
            <person name="Rigling D."/>
            <person name="Ford K.L."/>
            <person name="Foster G.D."/>
            <person name="Pangilinan J."/>
            <person name="Papanicolaou A."/>
            <person name="Barry K."/>
            <person name="LaButti K."/>
            <person name="Viragh M."/>
            <person name="Koriabine M."/>
            <person name="Yan M."/>
            <person name="Riley R."/>
            <person name="Champramary S."/>
            <person name="Plett K.L."/>
            <person name="Tsai I.J."/>
            <person name="Slot J."/>
            <person name="Sipos G."/>
            <person name="Plett J."/>
            <person name="Nagy L.G."/>
            <person name="Grigoriev I.V."/>
        </authorList>
    </citation>
    <scope>NUCLEOTIDE SEQUENCE</scope>
    <source>
        <strain evidence="2">HWK02</strain>
    </source>
</reference>
<gene>
    <name evidence="2" type="ORF">EDD18DRAFT_1361858</name>
</gene>
<name>A0AA39PHW1_9AGAR</name>
<evidence type="ECO:0000313" key="3">
    <source>
        <dbReference type="Proteomes" id="UP001175228"/>
    </source>
</evidence>
<comment type="caution">
    <text evidence="2">The sequence shown here is derived from an EMBL/GenBank/DDBJ whole genome shotgun (WGS) entry which is preliminary data.</text>
</comment>
<feature type="domain" description="Integrase core" evidence="1">
    <location>
        <begin position="190"/>
        <end position="356"/>
    </location>
</feature>
<dbReference type="PANTHER" id="PTHR46177:SF1">
    <property type="entry name" value="INTEGRASE CATALYTIC DOMAIN-CONTAINING PROTEIN"/>
    <property type="match status" value="1"/>
</dbReference>
<proteinExistence type="predicted"/>
<accession>A0AA39PHW1</accession>
<dbReference type="AlphaFoldDB" id="A0AA39PHW1"/>
<dbReference type="PANTHER" id="PTHR46177">
    <property type="entry name" value="INTEGRASE CATALYTIC DOMAIN-CONTAINING PROTEIN"/>
    <property type="match status" value="1"/>
</dbReference>
<protein>
    <recommendedName>
        <fullName evidence="1">Integrase core domain-containing protein</fullName>
    </recommendedName>
</protein>
<organism evidence="2 3">
    <name type="scientific">Armillaria luteobubalina</name>
    <dbReference type="NCBI Taxonomy" id="153913"/>
    <lineage>
        <taxon>Eukaryota</taxon>
        <taxon>Fungi</taxon>
        <taxon>Dikarya</taxon>
        <taxon>Basidiomycota</taxon>
        <taxon>Agaricomycotina</taxon>
        <taxon>Agaricomycetes</taxon>
        <taxon>Agaricomycetidae</taxon>
        <taxon>Agaricales</taxon>
        <taxon>Marasmiineae</taxon>
        <taxon>Physalacriaceae</taxon>
        <taxon>Armillaria</taxon>
    </lineage>
</organism>
<dbReference type="EMBL" id="JAUEPU010000058">
    <property type="protein sequence ID" value="KAK0484160.1"/>
    <property type="molecule type" value="Genomic_DNA"/>
</dbReference>
<sequence length="434" mass="48882">MVNATGRNGTDNGTVPPNDQLEAALRLYEVEGLPVKECLGRLEVEFGYYIKKKKLNNLNNMFGILSARKIGKTMSQSIATSLVVEQLDRDMHSRNGPDAIKKFLAMRGISIFTNNMSIFVPRRMIRIAAQEHDPFGAARRTPGRTRNRIPRTTLTSIGVNAEYNCDGHEKLSSKALRMGPVGIPIYEFRDKASGRIILLTVVPDDRSSVIIGHLHLDLVEKNKAIPLQITVDKGSETGEMYAQQIALRELYAPDLSLEQWPAFVALTSTHNTNAEALWLWMTKTATGSIREIIQAGQTFGYFIPTSQLHTNLFQWLWPRIVQRHLDEFTLYWNTHRVRSQHKKALPSGTTPNNIFFNPAAFNLENVAVPIPQEAVDALRARLPLSRNEALKWVEPEFDEAAESVFSLIGRPSLEAKQGWVIFGEMIPHLQELGF</sequence>
<dbReference type="Proteomes" id="UP001175228">
    <property type="component" value="Unassembled WGS sequence"/>
</dbReference>
<dbReference type="InterPro" id="IPR058913">
    <property type="entry name" value="Integrase_dom_put"/>
</dbReference>
<keyword evidence="3" id="KW-1185">Reference proteome</keyword>
<evidence type="ECO:0000313" key="2">
    <source>
        <dbReference type="EMBL" id="KAK0484160.1"/>
    </source>
</evidence>